<evidence type="ECO:0000313" key="2">
    <source>
        <dbReference type="EMBL" id="KFB41399.1"/>
    </source>
</evidence>
<proteinExistence type="predicted"/>
<protein>
    <submittedName>
        <fullName evidence="2 3">Uncharacterized protein</fullName>
    </submittedName>
</protein>
<dbReference type="EMBL" id="ATLV01016512">
    <property type="status" value="NOT_ANNOTATED_CDS"/>
    <property type="molecule type" value="Genomic_DNA"/>
</dbReference>
<evidence type="ECO:0000313" key="4">
    <source>
        <dbReference type="Proteomes" id="UP000030765"/>
    </source>
</evidence>
<gene>
    <name evidence="2" type="ORF">ZHAS_00008983</name>
</gene>
<feature type="region of interest" description="Disordered" evidence="1">
    <location>
        <begin position="114"/>
        <end position="159"/>
    </location>
</feature>
<reference evidence="2 4" key="1">
    <citation type="journal article" date="2014" name="BMC Genomics">
        <title>Genome sequence of Anopheles sinensis provides insight into genetics basis of mosquito competence for malaria parasites.</title>
        <authorList>
            <person name="Zhou D."/>
            <person name="Zhang D."/>
            <person name="Ding G."/>
            <person name="Shi L."/>
            <person name="Hou Q."/>
            <person name="Ye Y."/>
            <person name="Xu Y."/>
            <person name="Zhou H."/>
            <person name="Xiong C."/>
            <person name="Li S."/>
            <person name="Yu J."/>
            <person name="Hong S."/>
            <person name="Yu X."/>
            <person name="Zou P."/>
            <person name="Chen C."/>
            <person name="Chang X."/>
            <person name="Wang W."/>
            <person name="Lv Y."/>
            <person name="Sun Y."/>
            <person name="Ma L."/>
            <person name="Shen B."/>
            <person name="Zhu C."/>
        </authorList>
    </citation>
    <scope>NUCLEOTIDE SEQUENCE [LARGE SCALE GENOMIC DNA]</scope>
</reference>
<feature type="region of interest" description="Disordered" evidence="1">
    <location>
        <begin position="63"/>
        <end position="83"/>
    </location>
</feature>
<feature type="compositionally biased region" description="Basic residues" evidence="1">
    <location>
        <begin position="114"/>
        <end position="124"/>
    </location>
</feature>
<accession>A0A084VTV5</accession>
<sequence length="159" mass="17552">MRGHLHGWMATPAAGPTSSERAAHEGLCVPERHALLVMVVVMVTLWQLCVGSPVLCATLSTRATPSSSARWPPKNEVRPFRQSKAAAGMAFPSSCDRSACLSVRGQQQLTTWHSKQHNGTKCRRSLAPEQQLATQPQETHSGDRWQWPRRNPGPTRIEP</sequence>
<organism evidence="2">
    <name type="scientific">Anopheles sinensis</name>
    <name type="common">Mosquito</name>
    <dbReference type="NCBI Taxonomy" id="74873"/>
    <lineage>
        <taxon>Eukaryota</taxon>
        <taxon>Metazoa</taxon>
        <taxon>Ecdysozoa</taxon>
        <taxon>Arthropoda</taxon>
        <taxon>Hexapoda</taxon>
        <taxon>Insecta</taxon>
        <taxon>Pterygota</taxon>
        <taxon>Neoptera</taxon>
        <taxon>Endopterygota</taxon>
        <taxon>Diptera</taxon>
        <taxon>Nematocera</taxon>
        <taxon>Culicoidea</taxon>
        <taxon>Culicidae</taxon>
        <taxon>Anophelinae</taxon>
        <taxon>Anopheles</taxon>
    </lineage>
</organism>
<dbReference type="EMBL" id="KE525092">
    <property type="protein sequence ID" value="KFB41399.1"/>
    <property type="molecule type" value="Genomic_DNA"/>
</dbReference>
<dbReference type="VEuPathDB" id="VectorBase:ASIC008983"/>
<evidence type="ECO:0000313" key="3">
    <source>
        <dbReference type="EnsemblMetazoa" id="ASIC008983-PA"/>
    </source>
</evidence>
<dbReference type="Proteomes" id="UP000030765">
    <property type="component" value="Unassembled WGS sequence"/>
</dbReference>
<name>A0A084VTV5_ANOSI</name>
<evidence type="ECO:0000256" key="1">
    <source>
        <dbReference type="SAM" id="MobiDB-lite"/>
    </source>
</evidence>
<dbReference type="AlphaFoldDB" id="A0A084VTV5"/>
<keyword evidence="4" id="KW-1185">Reference proteome</keyword>
<reference evidence="3" key="2">
    <citation type="submission" date="2020-05" db="UniProtKB">
        <authorList>
            <consortium name="EnsemblMetazoa"/>
        </authorList>
    </citation>
    <scope>IDENTIFICATION</scope>
</reference>
<dbReference type="EnsemblMetazoa" id="ASIC008983-RA">
    <property type="protein sequence ID" value="ASIC008983-PA"/>
    <property type="gene ID" value="ASIC008983"/>
</dbReference>